<reference evidence="3 4" key="1">
    <citation type="submission" date="2014-02" db="EMBL/GenBank/DDBJ databases">
        <title>Comparative genomics and transcriptomics to identify genetic mechanisms underlying the emergence of carbapenem resistant Acinetobacter baumannii (CRAb).</title>
        <authorList>
            <person name="Harris A.D."/>
            <person name="Johnson K.J."/>
            <person name="George J."/>
            <person name="Shefchek K."/>
            <person name="Daugherty S.C."/>
            <person name="Parankush S."/>
            <person name="Sadzewicz L."/>
            <person name="Tallon L."/>
            <person name="Sengamalay N."/>
            <person name="Hazen T.H."/>
            <person name="Rasko D.A."/>
        </authorList>
    </citation>
    <scope>NUCLEOTIDE SEQUENCE [LARGE SCALE GENOMIC DNA]</scope>
    <source>
        <strain evidence="3 4">1295743</strain>
    </source>
</reference>
<feature type="compositionally biased region" description="Acidic residues" evidence="2">
    <location>
        <begin position="93"/>
        <end position="103"/>
    </location>
</feature>
<dbReference type="AlphaFoldDB" id="A0A009IGK5"/>
<evidence type="ECO:0000313" key="3">
    <source>
        <dbReference type="EMBL" id="EXB03774.1"/>
    </source>
</evidence>
<proteinExistence type="predicted"/>
<evidence type="ECO:0000256" key="1">
    <source>
        <dbReference type="SAM" id="Coils"/>
    </source>
</evidence>
<feature type="region of interest" description="Disordered" evidence="2">
    <location>
        <begin position="82"/>
        <end position="146"/>
    </location>
</feature>
<name>A0A009IGK5_ACIB9</name>
<comment type="caution">
    <text evidence="3">The sequence shown here is derived from an EMBL/GenBank/DDBJ whole genome shotgun (WGS) entry which is preliminary data.</text>
</comment>
<sequence length="362" mass="41633">MSKIETVDNFDDETLNELFAELDEQNLLIEEEEQKKKAKTETVSADDIQLDEELLEDEELLAAELEASIEGAAQVTPEEIQEQINQQQREAQLDAEQELDLQEAFEPKVPEATPHEIVNDSVSVEDMLKEVEAEQTPMPQPEERPILPPVEESVDTVCEELPNDVELQSKDIPNFEPKQSDKQVKSEKEIERFVSLKYAPDVEAFNRDIQFTDATLDVAMRTQASLAAYQNERAARAVAQAAKVKLKFESLEALLYEAYRKHFLANGEKVTEKAVENAVRKDSRWIKAKELYIEAEMYADIHKGFVYALRDRNDMLIQRGAYSRQERQGQLRMNEYQEQHIQTFSQGREAAQHAMKKNRNLS</sequence>
<organism evidence="3 4">
    <name type="scientific">Acinetobacter baumannii (strain 1295743)</name>
    <dbReference type="NCBI Taxonomy" id="1310613"/>
    <lineage>
        <taxon>Bacteria</taxon>
        <taxon>Pseudomonadati</taxon>
        <taxon>Pseudomonadota</taxon>
        <taxon>Gammaproteobacteria</taxon>
        <taxon>Moraxellales</taxon>
        <taxon>Moraxellaceae</taxon>
        <taxon>Acinetobacter</taxon>
        <taxon>Acinetobacter calcoaceticus/baumannii complex</taxon>
    </lineage>
</organism>
<dbReference type="PATRIC" id="fig|1310613.3.peg.3624"/>
<evidence type="ECO:0000313" key="4">
    <source>
        <dbReference type="Proteomes" id="UP000020595"/>
    </source>
</evidence>
<dbReference type="Proteomes" id="UP000020595">
    <property type="component" value="Unassembled WGS sequence"/>
</dbReference>
<keyword evidence="1" id="KW-0175">Coiled coil</keyword>
<feature type="coiled-coil region" evidence="1">
    <location>
        <begin position="15"/>
        <end position="75"/>
    </location>
</feature>
<protein>
    <submittedName>
        <fullName evidence="3">Uncharacterized protein</fullName>
    </submittedName>
</protein>
<accession>A0A009IGK5</accession>
<dbReference type="RefSeq" id="WP_000034357.1">
    <property type="nucleotide sequence ID" value="NZ_JEWH01000074.1"/>
</dbReference>
<dbReference type="EMBL" id="JEWH01000074">
    <property type="protein sequence ID" value="EXB03774.1"/>
    <property type="molecule type" value="Genomic_DNA"/>
</dbReference>
<evidence type="ECO:0000256" key="2">
    <source>
        <dbReference type="SAM" id="MobiDB-lite"/>
    </source>
</evidence>
<gene>
    <name evidence="3" type="ORF">J512_3788</name>
</gene>
<feature type="compositionally biased region" description="Basic and acidic residues" evidence="2">
    <location>
        <begin position="105"/>
        <end position="118"/>
    </location>
</feature>